<dbReference type="OrthoDB" id="5342758at2759"/>
<dbReference type="Proteomes" id="UP000272025">
    <property type="component" value="Unassembled WGS sequence"/>
</dbReference>
<dbReference type="Gene3D" id="1.10.287.1490">
    <property type="match status" value="1"/>
</dbReference>
<feature type="compositionally biased region" description="Polar residues" evidence="1">
    <location>
        <begin position="33"/>
        <end position="49"/>
    </location>
</feature>
<accession>A0A3N2PP80</accession>
<evidence type="ECO:0000313" key="3">
    <source>
        <dbReference type="Proteomes" id="UP000272025"/>
    </source>
</evidence>
<protein>
    <recommendedName>
        <fullName evidence="4">Autophagy-related protein 28</fullName>
    </recommendedName>
</protein>
<proteinExistence type="predicted"/>
<name>A0A3N2PP80_SODAK</name>
<dbReference type="STRING" id="1314773.A0A3N2PP80"/>
<gene>
    <name evidence="2" type="ORF">SODALDRAFT_335409</name>
</gene>
<evidence type="ECO:0000313" key="2">
    <source>
        <dbReference type="EMBL" id="ROT36309.1"/>
    </source>
</evidence>
<feature type="region of interest" description="Disordered" evidence="1">
    <location>
        <begin position="16"/>
        <end position="142"/>
    </location>
</feature>
<evidence type="ECO:0000256" key="1">
    <source>
        <dbReference type="SAM" id="MobiDB-lite"/>
    </source>
</evidence>
<keyword evidence="3" id="KW-1185">Reference proteome</keyword>
<dbReference type="GeneID" id="39580926"/>
<feature type="region of interest" description="Disordered" evidence="1">
    <location>
        <begin position="228"/>
        <end position="252"/>
    </location>
</feature>
<dbReference type="AlphaFoldDB" id="A0A3N2PP80"/>
<evidence type="ECO:0008006" key="4">
    <source>
        <dbReference type="Google" id="ProtNLM"/>
    </source>
</evidence>
<feature type="compositionally biased region" description="Polar residues" evidence="1">
    <location>
        <begin position="126"/>
        <end position="142"/>
    </location>
</feature>
<feature type="compositionally biased region" description="Low complexity" evidence="1">
    <location>
        <begin position="99"/>
        <end position="110"/>
    </location>
</feature>
<reference evidence="2 3" key="1">
    <citation type="journal article" date="2018" name="Mol. Ecol.">
        <title>The obligate alkalophilic soda-lake fungus Sodiomyces alkalinus has shifted to a protein diet.</title>
        <authorList>
            <person name="Grum-Grzhimaylo A.A."/>
            <person name="Falkoski D.L."/>
            <person name="van den Heuvel J."/>
            <person name="Valero-Jimenez C.A."/>
            <person name="Min B."/>
            <person name="Choi I.G."/>
            <person name="Lipzen A."/>
            <person name="Daum C.G."/>
            <person name="Aanen D.K."/>
            <person name="Tsang A."/>
            <person name="Henrissat B."/>
            <person name="Bilanenko E.N."/>
            <person name="de Vries R.P."/>
            <person name="van Kan J.A.L."/>
            <person name="Grigoriev I.V."/>
            <person name="Debets A.J.M."/>
        </authorList>
    </citation>
    <scope>NUCLEOTIDE SEQUENCE [LARGE SCALE GENOMIC DNA]</scope>
    <source>
        <strain evidence="2 3">F11</strain>
    </source>
</reference>
<organism evidence="2 3">
    <name type="scientific">Sodiomyces alkalinus (strain CBS 110278 / VKM F-3762 / F11)</name>
    <name type="common">Alkaliphilic filamentous fungus</name>
    <dbReference type="NCBI Taxonomy" id="1314773"/>
    <lineage>
        <taxon>Eukaryota</taxon>
        <taxon>Fungi</taxon>
        <taxon>Dikarya</taxon>
        <taxon>Ascomycota</taxon>
        <taxon>Pezizomycotina</taxon>
        <taxon>Sordariomycetes</taxon>
        <taxon>Hypocreomycetidae</taxon>
        <taxon>Glomerellales</taxon>
        <taxon>Plectosphaerellaceae</taxon>
        <taxon>Sodiomyces</taxon>
    </lineage>
</organism>
<feature type="region of interest" description="Disordered" evidence="1">
    <location>
        <begin position="185"/>
        <end position="208"/>
    </location>
</feature>
<dbReference type="RefSeq" id="XP_028464115.1">
    <property type="nucleotide sequence ID" value="XM_028612448.1"/>
</dbReference>
<sequence>MPASRASAFLERLIPQDSASLLPLHHKRRTSDDYNLQELSPTTEETLLSKNPIMRWGRESRRSLSPKDPWSENASSVGSDSKRKPRPVFDGPPPPVAASVMMSRNSSPSSHTAFKDRRASKGASVKLSQAGSRSVRFQSTPPLQSVASSDSVWGLLQRREKAIGKELQTLLDMQASGLVAGSSVTPFPSSATSEREHFSDDDGSSTPTATFYSTVTSKSRMMASLDLPDRATPRGDIIPVRQPKPSKSTGLREARAGLRKSMMALENLKAEEDACVDAALSERKEALGRLQDLATRREALSDELRLLAEDGEELLATELRELKSQHTSLDSEIRELEERLVGMRNRRRWLQRRMDDVRNRREAGLSGYRGALKEVEGEVASLMRRPPVEPLDVDILVNGLAGDPDGHFDPDNLPNGAEFLQLIPERRTVEMAAEWWQGEVGLLEARKKQVEKEREALADGLKLWRDCTTLVTTFESELRKLMKGEVSGKGKGKAPSLEEAMRSQLSSMGEAIAKLESYTEKAEANNWNLLICAIGAELEAFQEAERMLRQAVESVTEANTTLREPLIAHADEDVFSADPNARLQKTEEPTEESDNEVPPGLLVAQGDEDLNGSRGRSLYEEKKVIRHPPFNREESDSDMPPPEFLAEHDPEEDEGR</sequence>
<feature type="region of interest" description="Disordered" evidence="1">
    <location>
        <begin position="568"/>
        <end position="656"/>
    </location>
</feature>
<dbReference type="EMBL" id="ML119059">
    <property type="protein sequence ID" value="ROT36309.1"/>
    <property type="molecule type" value="Genomic_DNA"/>
</dbReference>